<comment type="catalytic activity">
    <reaction evidence="11">
        <text>dopamine + hexadecanoyl-CoA = N-hexadecanoyl-dopamine + CoA + H(+)</text>
        <dbReference type="Rhea" id="RHEA:51376"/>
        <dbReference type="ChEBI" id="CHEBI:15378"/>
        <dbReference type="ChEBI" id="CHEBI:57287"/>
        <dbReference type="ChEBI" id="CHEBI:57379"/>
        <dbReference type="ChEBI" id="CHEBI:59905"/>
        <dbReference type="ChEBI" id="CHEBI:134058"/>
    </reaction>
    <physiologicalReaction direction="left-to-right" evidence="11">
        <dbReference type="Rhea" id="RHEA:51377"/>
    </physiologicalReaction>
</comment>
<gene>
    <name evidence="14" type="primary">Acey_s0046.g1403</name>
    <name evidence="14" type="ORF">Y032_0046g1403</name>
</gene>
<name>A0A016UBP6_9BILA</name>
<dbReference type="EC" id="2.3.1.87" evidence="4"/>
<dbReference type="OrthoDB" id="5799199at2759"/>
<evidence type="ECO:0000256" key="12">
    <source>
        <dbReference type="ARBA" id="ARBA00052491"/>
    </source>
</evidence>
<dbReference type="InterPro" id="IPR016181">
    <property type="entry name" value="Acyl_CoA_acyltransferase"/>
</dbReference>
<evidence type="ECO:0000256" key="6">
    <source>
        <dbReference type="ARBA" id="ARBA00050849"/>
    </source>
</evidence>
<evidence type="ECO:0000256" key="5">
    <source>
        <dbReference type="ARBA" id="ARBA00050189"/>
    </source>
</evidence>
<dbReference type="SUPFAM" id="SSF55729">
    <property type="entry name" value="Acyl-CoA N-acyltransferases (Nat)"/>
    <property type="match status" value="1"/>
</dbReference>
<comment type="catalytic activity">
    <reaction evidence="12">
        <text>serotonin + acetyl-CoA = N-acetylserotonin + CoA + H(+)</text>
        <dbReference type="Rhea" id="RHEA:25217"/>
        <dbReference type="ChEBI" id="CHEBI:15378"/>
        <dbReference type="ChEBI" id="CHEBI:17697"/>
        <dbReference type="ChEBI" id="CHEBI:57287"/>
        <dbReference type="ChEBI" id="CHEBI:57288"/>
        <dbReference type="ChEBI" id="CHEBI:350546"/>
        <dbReference type="EC" id="2.3.1.87"/>
    </reaction>
    <physiologicalReaction direction="left-to-right" evidence="12">
        <dbReference type="Rhea" id="RHEA:25218"/>
    </physiologicalReaction>
</comment>
<evidence type="ECO:0000256" key="2">
    <source>
        <dbReference type="ARBA" id="ARBA00037926"/>
    </source>
</evidence>
<reference evidence="15" key="1">
    <citation type="journal article" date="2015" name="Nat. Genet.">
        <title>The genome and transcriptome of the zoonotic hookworm Ancylostoma ceylanicum identify infection-specific gene families.</title>
        <authorList>
            <person name="Schwarz E.M."/>
            <person name="Hu Y."/>
            <person name="Antoshechkin I."/>
            <person name="Miller M.M."/>
            <person name="Sternberg P.W."/>
            <person name="Aroian R.V."/>
        </authorList>
    </citation>
    <scope>NUCLEOTIDE SEQUENCE</scope>
    <source>
        <strain evidence="15">HY135</strain>
    </source>
</reference>
<feature type="domain" description="N-acetyltransferase" evidence="13">
    <location>
        <begin position="5"/>
        <end position="229"/>
    </location>
</feature>
<evidence type="ECO:0000256" key="1">
    <source>
        <dbReference type="ARBA" id="ARBA00022679"/>
    </source>
</evidence>
<dbReference type="Gene3D" id="3.40.630.30">
    <property type="match status" value="1"/>
</dbReference>
<proteinExistence type="inferred from homology"/>
<evidence type="ECO:0000256" key="8">
    <source>
        <dbReference type="ARBA" id="ARBA00051711"/>
    </source>
</evidence>
<comment type="pathway">
    <text evidence="2">Aromatic compound metabolism; melatonin biosynthesis; melatonin from serotonin: step 1/2.</text>
</comment>
<evidence type="ECO:0000256" key="11">
    <source>
        <dbReference type="ARBA" id="ARBA00052335"/>
    </source>
</evidence>
<dbReference type="CDD" id="cd04301">
    <property type="entry name" value="NAT_SF"/>
    <property type="match status" value="1"/>
</dbReference>
<keyword evidence="1" id="KW-0808">Transferase</keyword>
<comment type="catalytic activity">
    <reaction evidence="10">
        <text>serotonin + hexadecanoyl-CoA = N-hexadecanoyl-serotonin + CoA + H(+)</text>
        <dbReference type="Rhea" id="RHEA:51384"/>
        <dbReference type="ChEBI" id="CHEBI:15378"/>
        <dbReference type="ChEBI" id="CHEBI:57287"/>
        <dbReference type="ChEBI" id="CHEBI:57379"/>
        <dbReference type="ChEBI" id="CHEBI:134059"/>
        <dbReference type="ChEBI" id="CHEBI:350546"/>
    </reaction>
    <physiologicalReaction direction="left-to-right" evidence="10">
        <dbReference type="Rhea" id="RHEA:51385"/>
    </physiologicalReaction>
</comment>
<dbReference type="InterPro" id="IPR000182">
    <property type="entry name" value="GNAT_dom"/>
</dbReference>
<evidence type="ECO:0000256" key="9">
    <source>
        <dbReference type="ARBA" id="ARBA00051823"/>
    </source>
</evidence>
<evidence type="ECO:0000256" key="3">
    <source>
        <dbReference type="ARBA" id="ARBA00038182"/>
    </source>
</evidence>
<protein>
    <recommendedName>
        <fullName evidence="4">aralkylamine N-acetyltransferase</fullName>
        <ecNumber evidence="4">2.3.1.87</ecNumber>
    </recommendedName>
</protein>
<comment type="catalytic activity">
    <reaction evidence="6">
        <text>serotonin + octadecanoyl-CoA = N-octadecanoyl-serotonin + CoA + H(+)</text>
        <dbReference type="Rhea" id="RHEA:51400"/>
        <dbReference type="ChEBI" id="CHEBI:15378"/>
        <dbReference type="ChEBI" id="CHEBI:57287"/>
        <dbReference type="ChEBI" id="CHEBI:57394"/>
        <dbReference type="ChEBI" id="CHEBI:134065"/>
        <dbReference type="ChEBI" id="CHEBI:350546"/>
    </reaction>
    <physiologicalReaction direction="left-to-right" evidence="6">
        <dbReference type="Rhea" id="RHEA:51401"/>
    </physiologicalReaction>
</comment>
<dbReference type="AlphaFoldDB" id="A0A016UBP6"/>
<evidence type="ECO:0000259" key="13">
    <source>
        <dbReference type="PROSITE" id="PS51186"/>
    </source>
</evidence>
<dbReference type="PANTHER" id="PTHR20905:SF1">
    <property type="entry name" value="AT07410P-RELATED"/>
    <property type="match status" value="1"/>
</dbReference>
<evidence type="ECO:0000313" key="15">
    <source>
        <dbReference type="Proteomes" id="UP000024635"/>
    </source>
</evidence>
<sequence>MLDKLRFEVATRKHAEDIERFLAEQFGKTEPIGASLKLTNDDTVDLFHKTAVAGYSHEKYSTVIYDGDRLVGMCLCSISKPETGDAAIPPDIDVEHHDFAEDIAKGPYKQHKANQIHVFVGTLEHRQKRLLGTNAKVFKLDILCVHREYMGRGLGKQLTERAIQTAQAEGCDWVATAATACASQGIFTKRGFKVFYEIPYSVFRENGNVVFQNLHDGCQGGKFMALRLSS</sequence>
<dbReference type="FunFam" id="3.40.630.30:FF:000046">
    <property type="entry name" value="Dopamine N-acetyltransferase"/>
    <property type="match status" value="1"/>
</dbReference>
<comment type="caution">
    <text evidence="14">The sequence shown here is derived from an EMBL/GenBank/DDBJ whole genome shotgun (WGS) entry which is preliminary data.</text>
</comment>
<comment type="similarity">
    <text evidence="3">Belongs to the acetyltransferase family. AANAT subfamily.</text>
</comment>
<accession>A0A016UBP6</accession>
<dbReference type="GO" id="GO:0004059">
    <property type="term" value="F:aralkylamine N-acetyltransferase activity"/>
    <property type="evidence" value="ECO:0007669"/>
    <property type="project" value="UniProtKB-EC"/>
</dbReference>
<dbReference type="Pfam" id="PF13673">
    <property type="entry name" value="Acetyltransf_10"/>
    <property type="match status" value="1"/>
</dbReference>
<dbReference type="Proteomes" id="UP000024635">
    <property type="component" value="Unassembled WGS sequence"/>
</dbReference>
<evidence type="ECO:0000256" key="4">
    <source>
        <dbReference type="ARBA" id="ARBA00039114"/>
    </source>
</evidence>
<evidence type="ECO:0000256" key="7">
    <source>
        <dbReference type="ARBA" id="ARBA00051284"/>
    </source>
</evidence>
<comment type="catalytic activity">
    <reaction evidence="5">
        <text>dopamine + (9Z)-octadecenoyl-CoA = N-(9Z-octadecanoyl)-dopamine + CoA + H(+)</text>
        <dbReference type="Rhea" id="RHEA:51380"/>
        <dbReference type="ChEBI" id="CHEBI:15378"/>
        <dbReference type="ChEBI" id="CHEBI:31883"/>
        <dbReference type="ChEBI" id="CHEBI:57287"/>
        <dbReference type="ChEBI" id="CHEBI:57387"/>
        <dbReference type="ChEBI" id="CHEBI:59905"/>
    </reaction>
    <physiologicalReaction direction="left-to-right" evidence="5">
        <dbReference type="Rhea" id="RHEA:51381"/>
    </physiologicalReaction>
</comment>
<comment type="catalytic activity">
    <reaction evidence="8">
        <text>dopamine + acetyl-CoA = N-acetyldopamine + CoA + H(+)</text>
        <dbReference type="Rhea" id="RHEA:51388"/>
        <dbReference type="ChEBI" id="CHEBI:15378"/>
        <dbReference type="ChEBI" id="CHEBI:57287"/>
        <dbReference type="ChEBI" id="CHEBI:57288"/>
        <dbReference type="ChEBI" id="CHEBI:59905"/>
        <dbReference type="ChEBI" id="CHEBI:125678"/>
    </reaction>
    <physiologicalReaction direction="left-to-right" evidence="8">
        <dbReference type="Rhea" id="RHEA:51389"/>
    </physiologicalReaction>
</comment>
<dbReference type="EMBL" id="JARK01001382">
    <property type="protein sequence ID" value="EYC12754.1"/>
    <property type="molecule type" value="Genomic_DNA"/>
</dbReference>
<evidence type="ECO:0000313" key="14">
    <source>
        <dbReference type="EMBL" id="EYC12754.1"/>
    </source>
</evidence>
<evidence type="ECO:0000256" key="10">
    <source>
        <dbReference type="ARBA" id="ARBA00052178"/>
    </source>
</evidence>
<comment type="catalytic activity">
    <reaction evidence="9">
        <text>serotonin + (9Z)-octadecenoyl-CoA = N-(9Z-octadecenoyl)-serotonin + CoA + H(+)</text>
        <dbReference type="Rhea" id="RHEA:51392"/>
        <dbReference type="ChEBI" id="CHEBI:15378"/>
        <dbReference type="ChEBI" id="CHEBI:57287"/>
        <dbReference type="ChEBI" id="CHEBI:57387"/>
        <dbReference type="ChEBI" id="CHEBI:134064"/>
        <dbReference type="ChEBI" id="CHEBI:350546"/>
    </reaction>
    <physiologicalReaction direction="left-to-right" evidence="9">
        <dbReference type="Rhea" id="RHEA:51393"/>
    </physiologicalReaction>
</comment>
<organism evidence="14 15">
    <name type="scientific">Ancylostoma ceylanicum</name>
    <dbReference type="NCBI Taxonomy" id="53326"/>
    <lineage>
        <taxon>Eukaryota</taxon>
        <taxon>Metazoa</taxon>
        <taxon>Ecdysozoa</taxon>
        <taxon>Nematoda</taxon>
        <taxon>Chromadorea</taxon>
        <taxon>Rhabditida</taxon>
        <taxon>Rhabditina</taxon>
        <taxon>Rhabditomorpha</taxon>
        <taxon>Strongyloidea</taxon>
        <taxon>Ancylostomatidae</taxon>
        <taxon>Ancylostomatinae</taxon>
        <taxon>Ancylostoma</taxon>
    </lineage>
</organism>
<keyword evidence="15" id="KW-1185">Reference proteome</keyword>
<comment type="catalytic activity">
    <reaction evidence="7">
        <text>serotonin + (5Z,8Z,11Z,14Z)-eicosatetraenoyl-CoA = N-[(5Z,8Z,11Z,14Z)-eicosatetraenoyl]-serotonin + CoA + H(+)</text>
        <dbReference type="Rhea" id="RHEA:51396"/>
        <dbReference type="ChEBI" id="CHEBI:15378"/>
        <dbReference type="ChEBI" id="CHEBI:57287"/>
        <dbReference type="ChEBI" id="CHEBI:57368"/>
        <dbReference type="ChEBI" id="CHEBI:132255"/>
        <dbReference type="ChEBI" id="CHEBI:350546"/>
    </reaction>
    <physiologicalReaction direction="left-to-right" evidence="7">
        <dbReference type="Rhea" id="RHEA:51397"/>
    </physiologicalReaction>
</comment>
<dbReference type="PANTHER" id="PTHR20905">
    <property type="entry name" value="N-ACETYLTRANSFERASE-RELATED"/>
    <property type="match status" value="1"/>
</dbReference>
<dbReference type="PROSITE" id="PS51186">
    <property type="entry name" value="GNAT"/>
    <property type="match status" value="1"/>
</dbReference>
<dbReference type="STRING" id="53326.A0A016UBP6"/>